<gene>
    <name evidence="2" type="ORF">BU14_1553s0001</name>
</gene>
<proteinExistence type="predicted"/>
<dbReference type="InterPro" id="IPR039918">
    <property type="entry name" value="PPP4R4"/>
</dbReference>
<accession>A0A1X6NLD9</accession>
<dbReference type="SUPFAM" id="SSF48371">
    <property type="entry name" value="ARM repeat"/>
    <property type="match status" value="1"/>
</dbReference>
<dbReference type="InterPro" id="IPR016024">
    <property type="entry name" value="ARM-type_fold"/>
</dbReference>
<sequence>MAGPAPDEDVGAAPPAADPEGTEGDEDDLNDDELADDALFNIDKMATVLADGSDDEKTVVLFEMAQLLDHCLADTLATLVPAICGLVATWPIHVRASAAEALLDVAHQPELPHATAKLIAQTALDAIDPGKTGPERCSVDAVSAQPSASQSGCVDGAQENSSGEVLNLWAEILSAVLRQVKWDRDELQAVTGLIDYHASNHRDGSRKLAARVLGSLATAIDSGQDVEQYVLPTALTLCDDVAVEVRGMVSESLALVAGRVSLRTLEQVVWPRAVSLLADPDARVHAATLRTVAHVAVQHAEPYTPPPSRAATAAAAAAAAATVDDEDLSGVFTPRRRSSAGPDLSIKASTSDPEAAAAANAPVPPGRRASTLTREERQSRTRLLRELLTPIVAHESAFAFKAASEDQRFVDDYTYLLLEIVAEVFGPLVWAVLRGDGQPKRVSSKPPGGSSHSSADLSSSILPVRTSAKILGAASKTPTEPAGAVPVTIEAETVRAFRAMAGCNGPIVRRHCAFNLPGVAASVQGQHLLDLSVVVESLSRDKDPETRWNLAAGLHEIAFLVAASGSKPAVDSLVKAAVALLQDEHALVRMNALEHFSELLPSLVQGEQGVFVARRLAPLFANLRLLAEGNWRTQRLLSKQVAASAYLMPAETLR</sequence>
<name>A0A1X6NLD9_PORUM</name>
<feature type="compositionally biased region" description="Acidic residues" evidence="1">
    <location>
        <begin position="20"/>
        <end position="31"/>
    </location>
</feature>
<reference evidence="2 3" key="1">
    <citation type="submission" date="2017-03" db="EMBL/GenBank/DDBJ databases">
        <title>WGS assembly of Porphyra umbilicalis.</title>
        <authorList>
            <person name="Brawley S.H."/>
            <person name="Blouin N.A."/>
            <person name="Ficko-Blean E."/>
            <person name="Wheeler G.L."/>
            <person name="Lohr M."/>
            <person name="Goodson H.V."/>
            <person name="Jenkins J.W."/>
            <person name="Blaby-Haas C.E."/>
            <person name="Helliwell K.E."/>
            <person name="Chan C."/>
            <person name="Marriage T."/>
            <person name="Bhattacharya D."/>
            <person name="Klein A.S."/>
            <person name="Badis Y."/>
            <person name="Brodie J."/>
            <person name="Cao Y."/>
            <person name="Collen J."/>
            <person name="Dittami S.M."/>
            <person name="Gachon C.M."/>
            <person name="Green B.R."/>
            <person name="Karpowicz S."/>
            <person name="Kim J.W."/>
            <person name="Kudahl U."/>
            <person name="Lin S."/>
            <person name="Michel G."/>
            <person name="Mittag M."/>
            <person name="Olson B.J."/>
            <person name="Pangilinan J."/>
            <person name="Peng Y."/>
            <person name="Qiu H."/>
            <person name="Shu S."/>
            <person name="Singer J.T."/>
            <person name="Smith A.G."/>
            <person name="Sprecher B.N."/>
            <person name="Wagner V."/>
            <person name="Wang W."/>
            <person name="Wang Z.-Y."/>
            <person name="Yan J."/>
            <person name="Yarish C."/>
            <person name="Zoeuner-Riek S."/>
            <person name="Zhuang Y."/>
            <person name="Zou Y."/>
            <person name="Lindquist E.A."/>
            <person name="Grimwood J."/>
            <person name="Barry K."/>
            <person name="Rokhsar D.S."/>
            <person name="Schmutz J."/>
            <person name="Stiller J.W."/>
            <person name="Grossman A.R."/>
            <person name="Prochnik S.E."/>
        </authorList>
    </citation>
    <scope>NUCLEOTIDE SEQUENCE [LARGE SCALE GENOMIC DNA]</scope>
    <source>
        <strain evidence="2">4086291</strain>
    </source>
</reference>
<evidence type="ECO:0000313" key="3">
    <source>
        <dbReference type="Proteomes" id="UP000218209"/>
    </source>
</evidence>
<evidence type="ECO:0000313" key="2">
    <source>
        <dbReference type="EMBL" id="OSX69392.1"/>
    </source>
</evidence>
<evidence type="ECO:0000256" key="1">
    <source>
        <dbReference type="SAM" id="MobiDB-lite"/>
    </source>
</evidence>
<feature type="region of interest" description="Disordered" evidence="1">
    <location>
        <begin position="1"/>
        <end position="31"/>
    </location>
</feature>
<dbReference type="GO" id="GO:0019888">
    <property type="term" value="F:protein phosphatase regulator activity"/>
    <property type="evidence" value="ECO:0007669"/>
    <property type="project" value="TreeGrafter"/>
</dbReference>
<feature type="compositionally biased region" description="Acidic residues" evidence="1">
    <location>
        <begin position="1"/>
        <end position="10"/>
    </location>
</feature>
<protein>
    <recommendedName>
        <fullName evidence="4">TATA-binding protein interacting (TIP20) domain-containing protein</fullName>
    </recommendedName>
</protein>
<dbReference type="Proteomes" id="UP000218209">
    <property type="component" value="Unassembled WGS sequence"/>
</dbReference>
<dbReference type="AlphaFoldDB" id="A0A1X6NLD9"/>
<dbReference type="InterPro" id="IPR011989">
    <property type="entry name" value="ARM-like"/>
</dbReference>
<dbReference type="PANTHER" id="PTHR21467:SF0">
    <property type="entry name" value="SERINE_THREONINE-PROTEIN PHOSPHATASE 4 REGULATORY SUBUNIT 4"/>
    <property type="match status" value="1"/>
</dbReference>
<dbReference type="EMBL" id="KV919578">
    <property type="protein sequence ID" value="OSX69392.1"/>
    <property type="molecule type" value="Genomic_DNA"/>
</dbReference>
<organism evidence="2 3">
    <name type="scientific">Porphyra umbilicalis</name>
    <name type="common">Purple laver</name>
    <name type="synonym">Red alga</name>
    <dbReference type="NCBI Taxonomy" id="2786"/>
    <lineage>
        <taxon>Eukaryota</taxon>
        <taxon>Rhodophyta</taxon>
        <taxon>Bangiophyceae</taxon>
        <taxon>Bangiales</taxon>
        <taxon>Bangiaceae</taxon>
        <taxon>Porphyra</taxon>
    </lineage>
</organism>
<evidence type="ECO:0008006" key="4">
    <source>
        <dbReference type="Google" id="ProtNLM"/>
    </source>
</evidence>
<dbReference type="PANTHER" id="PTHR21467">
    <property type="entry name" value="PROTEIN PHOSPHATASE 4 REGULATORY SUBUNIT 4 PPP4R4"/>
    <property type="match status" value="1"/>
</dbReference>
<dbReference type="Gene3D" id="1.25.10.10">
    <property type="entry name" value="Leucine-rich Repeat Variant"/>
    <property type="match status" value="2"/>
</dbReference>
<dbReference type="GO" id="GO:0005829">
    <property type="term" value="C:cytosol"/>
    <property type="evidence" value="ECO:0007669"/>
    <property type="project" value="TreeGrafter"/>
</dbReference>
<keyword evidence="3" id="KW-1185">Reference proteome</keyword>
<dbReference type="OrthoDB" id="340346at2759"/>
<feature type="non-terminal residue" evidence="2">
    <location>
        <position position="654"/>
    </location>
</feature>
<dbReference type="GO" id="GO:0008287">
    <property type="term" value="C:protein serine/threonine phosphatase complex"/>
    <property type="evidence" value="ECO:0007669"/>
    <property type="project" value="TreeGrafter"/>
</dbReference>
<feature type="region of interest" description="Disordered" evidence="1">
    <location>
        <begin position="330"/>
        <end position="378"/>
    </location>
</feature>
<feature type="region of interest" description="Disordered" evidence="1">
    <location>
        <begin position="439"/>
        <end position="458"/>
    </location>
</feature>
<feature type="compositionally biased region" description="Low complexity" evidence="1">
    <location>
        <begin position="444"/>
        <end position="458"/>
    </location>
</feature>